<evidence type="ECO:0000259" key="13">
    <source>
        <dbReference type="Pfam" id="PF01433"/>
    </source>
</evidence>
<evidence type="ECO:0000256" key="5">
    <source>
        <dbReference type="ARBA" id="ARBA00015611"/>
    </source>
</evidence>
<evidence type="ECO:0000256" key="10">
    <source>
        <dbReference type="ARBA" id="ARBA00022833"/>
    </source>
</evidence>
<comment type="catalytic activity">
    <reaction evidence="1">
        <text>Release of an N-terminal amino acid, Xaa-|-Yaa- from a peptide, amide or arylamide. Xaa is preferably Ala, but may be most amino acids including Pro (slow action). When a terminal hydrophobic residue is followed by a prolyl residue, the two may be released as an intact Xaa-Pro dipeptide.</text>
        <dbReference type="EC" id="3.4.11.2"/>
    </reaction>
</comment>
<protein>
    <recommendedName>
        <fullName evidence="5 12">Aminopeptidase N</fullName>
        <ecNumber evidence="4 12">3.4.11.2</ecNumber>
    </recommendedName>
</protein>
<dbReference type="InterPro" id="IPR012778">
    <property type="entry name" value="Pept_M1_aminopeptidase"/>
</dbReference>
<dbReference type="Pfam" id="PF11838">
    <property type="entry name" value="ERAP1_C"/>
    <property type="match status" value="1"/>
</dbReference>
<evidence type="ECO:0000256" key="4">
    <source>
        <dbReference type="ARBA" id="ARBA00012564"/>
    </source>
</evidence>
<keyword evidence="10" id="KW-0862">Zinc</keyword>
<proteinExistence type="inferred from homology"/>
<name>A0ABP9T566_9ACTN</name>
<keyword evidence="9" id="KW-0378">Hydrolase</keyword>
<dbReference type="GO" id="GO:0004177">
    <property type="term" value="F:aminopeptidase activity"/>
    <property type="evidence" value="ECO:0007669"/>
    <property type="project" value="UniProtKB-KW"/>
</dbReference>
<dbReference type="Proteomes" id="UP001499878">
    <property type="component" value="Unassembled WGS sequence"/>
</dbReference>
<dbReference type="CDD" id="cd09602">
    <property type="entry name" value="M1_APN"/>
    <property type="match status" value="1"/>
</dbReference>
<reference evidence="17" key="1">
    <citation type="journal article" date="2019" name="Int. J. Syst. Evol. Microbiol.">
        <title>The Global Catalogue of Microorganisms (GCM) 10K type strain sequencing project: providing services to taxonomists for standard genome sequencing and annotation.</title>
        <authorList>
            <consortium name="The Broad Institute Genomics Platform"/>
            <consortium name="The Broad Institute Genome Sequencing Center for Infectious Disease"/>
            <person name="Wu L."/>
            <person name="Ma J."/>
        </authorList>
    </citation>
    <scope>NUCLEOTIDE SEQUENCE [LARGE SCALE GENOMIC DNA]</scope>
    <source>
        <strain evidence="17">JCM 18306</strain>
    </source>
</reference>
<dbReference type="PANTHER" id="PTHR11533">
    <property type="entry name" value="PROTEASE M1 ZINC METALLOPROTEASE"/>
    <property type="match status" value="1"/>
</dbReference>
<dbReference type="InterPro" id="IPR042097">
    <property type="entry name" value="Aminopeptidase_N-like_N_sf"/>
</dbReference>
<dbReference type="RefSeq" id="WP_345630605.1">
    <property type="nucleotide sequence ID" value="NZ_BAABJR010000007.1"/>
</dbReference>
<dbReference type="InterPro" id="IPR045357">
    <property type="entry name" value="Aminopeptidase_N-like_N"/>
</dbReference>
<dbReference type="Gene3D" id="1.10.390.10">
    <property type="entry name" value="Neutral Protease Domain 2"/>
    <property type="match status" value="1"/>
</dbReference>
<keyword evidence="6 16" id="KW-0031">Aminopeptidase</keyword>
<dbReference type="Gene3D" id="2.60.40.1730">
    <property type="entry name" value="tricorn interacting facor f3 domain"/>
    <property type="match status" value="1"/>
</dbReference>
<sequence>MSVLTRDEAQTRARLLDVHHYAIDLDLTRGDETFDSRTVIRFTVRDDTDTTDTFVEVKPAELRTATLDGHPLDPDTLDENRLALKNLTPGEHELRVEAAMRYSSTGEGMHRFTDPADGETYVYTQLFLDDVQRVFAAFDQPDLKAVFDLTVTAPQDWTVLSNGVTEHTGEGHWKAATTPPVSTYLVAVAAGPWHSVRTEHRGLPFGIHCRRSLAPHLDADAEELFEVTRGCFDRYHEKFTEPYPFDSYDQAFVPEFNAGAMENPGLVTFRDEFVFRSAVTDTQRQTRAMVIAHEMAHMWFGDLVTLRWWDDIWLNESFAEYMGYQTTAEATRFTETWTDFGVTRKPWGYDADQRPTTHPVAPENVEDTASALLNFDGISYAKGASALRQLVTWLGEKDFLAGINIHFERHKFANATLADFIDSLAAATDRDVHAWADAWLRTTGVDTLAPRVTGDNGSRALTVDRTGTRPHRIAVGLYDQDLTDEGRLTLRERLDLDVPRAEPRPIGKRPALVVLNDGDLSYAKIRFDTESFEALRTGLSGLPDPLTRAVVWNALRDAVRDGELPARAYLDIARTHLPYETDLALVDGVLAFASAQAADRYVTPEQRPAALATLTDLCRDLIRRTEDGDHPGLRLIAVRHRIATAAHPDTIAAWLADGTVPGGPELDPELRWRILTRLSVLGATDERAITAELERDPSATGQEGAARCRAALPDPEAKSRAWEAMFATDDLSNYLFTATAQGFWQPEQADLVRDYVPRYYAEAVAVAARRGPAIADAAGRWAFPVHAVDDDNLRLGQDCLTDADPIPALRRKLADQLDDLARALRVREADTH</sequence>
<evidence type="ECO:0000256" key="1">
    <source>
        <dbReference type="ARBA" id="ARBA00000098"/>
    </source>
</evidence>
<organism evidence="16 17">
    <name type="scientific">Streptomyces thinghirensis</name>
    <dbReference type="NCBI Taxonomy" id="551547"/>
    <lineage>
        <taxon>Bacteria</taxon>
        <taxon>Bacillati</taxon>
        <taxon>Actinomycetota</taxon>
        <taxon>Actinomycetes</taxon>
        <taxon>Kitasatosporales</taxon>
        <taxon>Streptomycetaceae</taxon>
        <taxon>Streptomyces</taxon>
    </lineage>
</organism>
<comment type="cofactor">
    <cofactor evidence="2">
        <name>Zn(2+)</name>
        <dbReference type="ChEBI" id="CHEBI:29105"/>
    </cofactor>
</comment>
<dbReference type="Pfam" id="PF17900">
    <property type="entry name" value="Peptidase_M1_N"/>
    <property type="match status" value="1"/>
</dbReference>
<feature type="domain" description="ERAP1-like C-terminal" evidence="14">
    <location>
        <begin position="512"/>
        <end position="821"/>
    </location>
</feature>
<keyword evidence="11" id="KW-0482">Metalloprotease</keyword>
<accession>A0ABP9T566</accession>
<dbReference type="NCBIfam" id="TIGR02412">
    <property type="entry name" value="pepN_strep_liv"/>
    <property type="match status" value="1"/>
</dbReference>
<evidence type="ECO:0000256" key="6">
    <source>
        <dbReference type="ARBA" id="ARBA00022438"/>
    </source>
</evidence>
<dbReference type="EMBL" id="BAABJR010000007">
    <property type="protein sequence ID" value="GAA5209031.1"/>
    <property type="molecule type" value="Genomic_DNA"/>
</dbReference>
<gene>
    <name evidence="16" type="primary">pepN_3</name>
    <name evidence="16" type="ORF">GCM10023323_30870</name>
</gene>
<dbReference type="EC" id="3.4.11.2" evidence="4 12"/>
<keyword evidence="8" id="KW-0479">Metal-binding</keyword>
<comment type="caution">
    <text evidence="16">The sequence shown here is derived from an EMBL/GenBank/DDBJ whole genome shotgun (WGS) entry which is preliminary data.</text>
</comment>
<keyword evidence="7" id="KW-0645">Protease</keyword>
<dbReference type="PANTHER" id="PTHR11533:SF174">
    <property type="entry name" value="PUROMYCIN-SENSITIVE AMINOPEPTIDASE-RELATED"/>
    <property type="match status" value="1"/>
</dbReference>
<evidence type="ECO:0000256" key="3">
    <source>
        <dbReference type="ARBA" id="ARBA00010136"/>
    </source>
</evidence>
<feature type="domain" description="Peptidase M1 membrane alanine aminopeptidase" evidence="13">
    <location>
        <begin position="225"/>
        <end position="439"/>
    </location>
</feature>
<dbReference type="SUPFAM" id="SSF63737">
    <property type="entry name" value="Leukotriene A4 hydrolase N-terminal domain"/>
    <property type="match status" value="1"/>
</dbReference>
<dbReference type="InterPro" id="IPR050344">
    <property type="entry name" value="Peptidase_M1_aminopeptidases"/>
</dbReference>
<dbReference type="PRINTS" id="PR00756">
    <property type="entry name" value="ALADIPTASE"/>
</dbReference>
<evidence type="ECO:0000256" key="7">
    <source>
        <dbReference type="ARBA" id="ARBA00022670"/>
    </source>
</evidence>
<dbReference type="InterPro" id="IPR014782">
    <property type="entry name" value="Peptidase_M1_dom"/>
</dbReference>
<comment type="similarity">
    <text evidence="3">Belongs to the peptidase M1 family.</text>
</comment>
<evidence type="ECO:0000256" key="12">
    <source>
        <dbReference type="NCBIfam" id="TIGR02412"/>
    </source>
</evidence>
<dbReference type="Pfam" id="PF01433">
    <property type="entry name" value="Peptidase_M1"/>
    <property type="match status" value="1"/>
</dbReference>
<evidence type="ECO:0000313" key="16">
    <source>
        <dbReference type="EMBL" id="GAA5209031.1"/>
    </source>
</evidence>
<evidence type="ECO:0000313" key="17">
    <source>
        <dbReference type="Proteomes" id="UP001499878"/>
    </source>
</evidence>
<dbReference type="SUPFAM" id="SSF55486">
    <property type="entry name" value="Metalloproteases ('zincins'), catalytic domain"/>
    <property type="match status" value="1"/>
</dbReference>
<evidence type="ECO:0000256" key="11">
    <source>
        <dbReference type="ARBA" id="ARBA00023049"/>
    </source>
</evidence>
<evidence type="ECO:0000256" key="9">
    <source>
        <dbReference type="ARBA" id="ARBA00022801"/>
    </source>
</evidence>
<keyword evidence="17" id="KW-1185">Reference proteome</keyword>
<dbReference type="InterPro" id="IPR001930">
    <property type="entry name" value="Peptidase_M1"/>
</dbReference>
<evidence type="ECO:0000259" key="15">
    <source>
        <dbReference type="Pfam" id="PF17900"/>
    </source>
</evidence>
<evidence type="ECO:0000256" key="2">
    <source>
        <dbReference type="ARBA" id="ARBA00001947"/>
    </source>
</evidence>
<evidence type="ECO:0000256" key="8">
    <source>
        <dbReference type="ARBA" id="ARBA00022723"/>
    </source>
</evidence>
<feature type="domain" description="Aminopeptidase N-like N-terminal" evidence="15">
    <location>
        <begin position="19"/>
        <end position="185"/>
    </location>
</feature>
<dbReference type="InterPro" id="IPR024571">
    <property type="entry name" value="ERAP1-like_C_dom"/>
</dbReference>
<evidence type="ECO:0000259" key="14">
    <source>
        <dbReference type="Pfam" id="PF11838"/>
    </source>
</evidence>
<dbReference type="InterPro" id="IPR027268">
    <property type="entry name" value="Peptidase_M4/M1_CTD_sf"/>
</dbReference>